<keyword evidence="4" id="KW-1185">Reference proteome</keyword>
<feature type="domain" description="Activator of Hsp90 ATPase homologue 1/2-like C-terminal" evidence="2">
    <location>
        <begin position="30"/>
        <end position="145"/>
    </location>
</feature>
<dbReference type="InterPro" id="IPR023393">
    <property type="entry name" value="START-like_dom_sf"/>
</dbReference>
<dbReference type="EMBL" id="RZYA01000005">
    <property type="protein sequence ID" value="RVU25230.1"/>
    <property type="molecule type" value="Genomic_DNA"/>
</dbReference>
<evidence type="ECO:0000313" key="3">
    <source>
        <dbReference type="EMBL" id="RVU25230.1"/>
    </source>
</evidence>
<evidence type="ECO:0000259" key="2">
    <source>
        <dbReference type="Pfam" id="PF08327"/>
    </source>
</evidence>
<reference evidence="3 4" key="1">
    <citation type="submission" date="2019-01" db="EMBL/GenBank/DDBJ databases">
        <title>Genome sequences of Streptomyces and Rhizobium isolates collected from root and soil.</title>
        <authorList>
            <person name="Chhettri S."/>
            <person name="Sevigny J.L."/>
            <person name="Sen A."/>
            <person name="Ennis N."/>
            <person name="Tisa L."/>
        </authorList>
    </citation>
    <scope>NUCLEOTIDE SEQUENCE [LARGE SCALE GENOMIC DNA]</scope>
    <source>
        <strain evidence="3 4">San01</strain>
    </source>
</reference>
<dbReference type="Pfam" id="PF08327">
    <property type="entry name" value="AHSA1"/>
    <property type="match status" value="1"/>
</dbReference>
<dbReference type="Gene3D" id="3.30.530.20">
    <property type="match status" value="1"/>
</dbReference>
<comment type="similarity">
    <text evidence="1">Belongs to the AHA1 family.</text>
</comment>
<dbReference type="SUPFAM" id="SSF55961">
    <property type="entry name" value="Bet v1-like"/>
    <property type="match status" value="1"/>
</dbReference>
<comment type="caution">
    <text evidence="3">The sequence shown here is derived from an EMBL/GenBank/DDBJ whole genome shotgun (WGS) entry which is preliminary data.</text>
</comment>
<organism evidence="3 4">
    <name type="scientific">Streptomyces antnestii</name>
    <dbReference type="NCBI Taxonomy" id="2494256"/>
    <lineage>
        <taxon>Bacteria</taxon>
        <taxon>Bacillati</taxon>
        <taxon>Actinomycetota</taxon>
        <taxon>Actinomycetes</taxon>
        <taxon>Kitasatosporales</taxon>
        <taxon>Streptomycetaceae</taxon>
        <taxon>Streptomyces</taxon>
    </lineage>
</organism>
<dbReference type="Proteomes" id="UP000283128">
    <property type="component" value="Unassembled WGS sequence"/>
</dbReference>
<accession>A0A437PSL7</accession>
<gene>
    <name evidence="3" type="ORF">EOT10_13260</name>
</gene>
<dbReference type="AlphaFoldDB" id="A0A437PSL7"/>
<protein>
    <recommendedName>
        <fullName evidence="2">Activator of Hsp90 ATPase homologue 1/2-like C-terminal domain-containing protein</fullName>
    </recommendedName>
</protein>
<evidence type="ECO:0000313" key="4">
    <source>
        <dbReference type="Proteomes" id="UP000283128"/>
    </source>
</evidence>
<name>A0A437PSL7_9ACTN</name>
<evidence type="ECO:0000256" key="1">
    <source>
        <dbReference type="ARBA" id="ARBA00006817"/>
    </source>
</evidence>
<proteinExistence type="inferred from homology"/>
<sequence>MSLAAATFEGTRPDGGHAVKLIVEDRIARPVKDVFNTIVSPEGLSSFFTSDASAPMIPGTTVTWRFGHVDATFDVEIGPVETDRLISWSWPGGDVTIELERADDGAATLLTITEQPFGEGLEGAARAVGQTQGWTYFVTGLRAHLLHGIRHFGLSGAIRATVEA</sequence>
<dbReference type="OrthoDB" id="9786557at2"/>
<dbReference type="InterPro" id="IPR013538">
    <property type="entry name" value="ASHA1/2-like_C"/>
</dbReference>